<gene>
    <name evidence="1" type="ORF">BZG02_12600</name>
</gene>
<dbReference type="Proteomes" id="UP000233535">
    <property type="component" value="Unassembled WGS sequence"/>
</dbReference>
<comment type="caution">
    <text evidence="1">The sequence shown here is derived from an EMBL/GenBank/DDBJ whole genome shotgun (WGS) entry which is preliminary data.</text>
</comment>
<evidence type="ECO:0000313" key="2">
    <source>
        <dbReference type="Proteomes" id="UP000233535"/>
    </source>
</evidence>
<dbReference type="InterPro" id="IPR026350">
    <property type="entry name" value="GxxExxY"/>
</dbReference>
<keyword evidence="2" id="KW-1185">Reference proteome</keyword>
<organism evidence="1 2">
    <name type="scientific">Labilibaculum filiforme</name>
    <dbReference type="NCBI Taxonomy" id="1940526"/>
    <lineage>
        <taxon>Bacteria</taxon>
        <taxon>Pseudomonadati</taxon>
        <taxon>Bacteroidota</taxon>
        <taxon>Bacteroidia</taxon>
        <taxon>Marinilabiliales</taxon>
        <taxon>Marinifilaceae</taxon>
        <taxon>Labilibaculum</taxon>
    </lineage>
</organism>
<dbReference type="NCBIfam" id="TIGR04256">
    <property type="entry name" value="GxxExxY"/>
    <property type="match status" value="1"/>
</dbReference>
<protein>
    <submittedName>
        <fullName evidence="1">GxxExxY protein</fullName>
    </submittedName>
</protein>
<name>A0A2N3HWY8_9BACT</name>
<proteinExistence type="predicted"/>
<dbReference type="Pfam" id="PF13366">
    <property type="entry name" value="PDDEXK_3"/>
    <property type="match status" value="1"/>
</dbReference>
<dbReference type="OrthoDB" id="1119698at2"/>
<accession>A0A2N3HWY8</accession>
<evidence type="ECO:0000313" key="1">
    <source>
        <dbReference type="EMBL" id="PKQ62551.1"/>
    </source>
</evidence>
<dbReference type="RefSeq" id="WP_101261796.1">
    <property type="nucleotide sequence ID" value="NZ_MVDD01000008.1"/>
</dbReference>
<sequence>MISKIRYEEIGQIIVQASYEVHKELGPGLLESVYEVCLEEEIKRLKLRVERQVKLPVVFKGKTLGKDFIIDLLVENEVIIELKAVEILLPVHEVQLVTYLKLADKKLGFLINFNVPLIKQGIKRKVNQYYF</sequence>
<dbReference type="AlphaFoldDB" id="A0A2N3HWY8"/>
<dbReference type="EMBL" id="MVDD01000008">
    <property type="protein sequence ID" value="PKQ62551.1"/>
    <property type="molecule type" value="Genomic_DNA"/>
</dbReference>
<reference evidence="1 2" key="1">
    <citation type="journal article" date="2017" name="Front. Microbiol.">
        <title>Labilibaculum manganireducens gen. nov., sp. nov. and Labilibaculum filiforme sp. nov., Novel Bacteroidetes Isolated from Subsurface Sediments of the Baltic Sea.</title>
        <authorList>
            <person name="Vandieken V."/>
            <person name="Marshall I.P."/>
            <person name="Niemann H."/>
            <person name="Engelen B."/>
            <person name="Cypionka H."/>
        </authorList>
    </citation>
    <scope>NUCLEOTIDE SEQUENCE [LARGE SCALE GENOMIC DNA]</scope>
    <source>
        <strain evidence="1 2">59.16B</strain>
    </source>
</reference>